<dbReference type="Pfam" id="PF24064">
    <property type="entry name" value="HTH_NPRL3"/>
    <property type="match status" value="1"/>
</dbReference>
<keyword evidence="5" id="KW-0469">Meiosis</keyword>
<feature type="compositionally biased region" description="Acidic residues" evidence="6">
    <location>
        <begin position="48"/>
        <end position="58"/>
    </location>
</feature>
<comment type="function">
    <text evidence="3 5">Mediates inactivation of the TORC1 complex in response to amino acid starvation. Required for meiotic nuclear division.</text>
</comment>
<feature type="compositionally biased region" description="Basic residues" evidence="6">
    <location>
        <begin position="152"/>
        <end position="162"/>
    </location>
</feature>
<evidence type="ECO:0000256" key="1">
    <source>
        <dbReference type="ARBA" id="ARBA00010546"/>
    </source>
</evidence>
<keyword evidence="5" id="KW-0732">Signal</keyword>
<feature type="domain" description="GATOR1 complex protein NPRL3 C-terminal HTH" evidence="7">
    <location>
        <begin position="905"/>
        <end position="950"/>
    </location>
</feature>
<feature type="region of interest" description="Disordered" evidence="6">
    <location>
        <begin position="32"/>
        <end position="82"/>
    </location>
</feature>
<feature type="compositionally biased region" description="Basic and acidic residues" evidence="6">
    <location>
        <begin position="844"/>
        <end position="871"/>
    </location>
</feature>
<name>A0ABR3XEE9_9PEZI</name>
<feature type="compositionally biased region" description="Gly residues" evidence="6">
    <location>
        <begin position="791"/>
        <end position="804"/>
    </location>
</feature>
<evidence type="ECO:0000256" key="6">
    <source>
        <dbReference type="SAM" id="MobiDB-lite"/>
    </source>
</evidence>
<evidence type="ECO:0000313" key="9">
    <source>
        <dbReference type="Proteomes" id="UP001586593"/>
    </source>
</evidence>
<feature type="compositionally biased region" description="Low complexity" evidence="6">
    <location>
        <begin position="179"/>
        <end position="189"/>
    </location>
</feature>
<reference evidence="8 9" key="1">
    <citation type="journal article" date="2024" name="Commun. Biol.">
        <title>Comparative genomic analysis of thermophilic fungi reveals convergent evolutionary adaptations and gene losses.</title>
        <authorList>
            <person name="Steindorff A.S."/>
            <person name="Aguilar-Pontes M.V."/>
            <person name="Robinson A.J."/>
            <person name="Andreopoulos B."/>
            <person name="LaButti K."/>
            <person name="Kuo A."/>
            <person name="Mondo S."/>
            <person name="Riley R."/>
            <person name="Otillar R."/>
            <person name="Haridas S."/>
            <person name="Lipzen A."/>
            <person name="Grimwood J."/>
            <person name="Schmutz J."/>
            <person name="Clum A."/>
            <person name="Reid I.D."/>
            <person name="Moisan M.C."/>
            <person name="Butler G."/>
            <person name="Nguyen T.T.M."/>
            <person name="Dewar K."/>
            <person name="Conant G."/>
            <person name="Drula E."/>
            <person name="Henrissat B."/>
            <person name="Hansel C."/>
            <person name="Singer S."/>
            <person name="Hutchinson M.I."/>
            <person name="de Vries R.P."/>
            <person name="Natvig D.O."/>
            <person name="Powell A.J."/>
            <person name="Tsang A."/>
            <person name="Grigoriev I.V."/>
        </authorList>
    </citation>
    <scope>NUCLEOTIDE SEQUENCE [LARGE SCALE GENOMIC DNA]</scope>
    <source>
        <strain evidence="8 9">ATCC 24622</strain>
    </source>
</reference>
<dbReference type="InterPro" id="IPR056603">
    <property type="entry name" value="HTH_NPRL3"/>
</dbReference>
<feature type="region of interest" description="Disordered" evidence="6">
    <location>
        <begin position="783"/>
        <end position="904"/>
    </location>
</feature>
<dbReference type="PANTHER" id="PTHR13153">
    <property type="entry name" value="CGTHBA PROTEIN -14 GENE PROTEIN"/>
    <property type="match status" value="1"/>
</dbReference>
<feature type="region of interest" description="Disordered" evidence="6">
    <location>
        <begin position="151"/>
        <end position="213"/>
    </location>
</feature>
<comment type="caution">
    <text evidence="8">The sequence shown here is derived from an EMBL/GenBank/DDBJ whole genome shotgun (WGS) entry which is preliminary data.</text>
</comment>
<dbReference type="Pfam" id="PF03666">
    <property type="entry name" value="NPR3"/>
    <property type="match status" value="1"/>
</dbReference>
<organism evidence="8 9">
    <name type="scientific">Phialemonium thermophilum</name>
    <dbReference type="NCBI Taxonomy" id="223376"/>
    <lineage>
        <taxon>Eukaryota</taxon>
        <taxon>Fungi</taxon>
        <taxon>Dikarya</taxon>
        <taxon>Ascomycota</taxon>
        <taxon>Pezizomycotina</taxon>
        <taxon>Sordariomycetes</taxon>
        <taxon>Sordariomycetidae</taxon>
        <taxon>Cephalothecales</taxon>
        <taxon>Cephalothecaceae</taxon>
        <taxon>Phialemonium</taxon>
    </lineage>
</organism>
<feature type="compositionally biased region" description="Basic and acidic residues" evidence="6">
    <location>
        <begin position="890"/>
        <end position="904"/>
    </location>
</feature>
<evidence type="ECO:0000313" key="8">
    <source>
        <dbReference type="EMBL" id="KAL1874009.1"/>
    </source>
</evidence>
<dbReference type="Proteomes" id="UP001586593">
    <property type="component" value="Unassembled WGS sequence"/>
</dbReference>
<feature type="region of interest" description="Disordered" evidence="6">
    <location>
        <begin position="721"/>
        <end position="745"/>
    </location>
</feature>
<dbReference type="InterPro" id="IPR005365">
    <property type="entry name" value="Npr3"/>
</dbReference>
<dbReference type="PANTHER" id="PTHR13153:SF5">
    <property type="entry name" value="GATOR COMPLEX PROTEIN NPRL3"/>
    <property type="match status" value="1"/>
</dbReference>
<dbReference type="EMBL" id="JAZHXJ010000112">
    <property type="protein sequence ID" value="KAL1874009.1"/>
    <property type="molecule type" value="Genomic_DNA"/>
</dbReference>
<sequence>MALPVLPNSSNFLAIALVINRSREGPRFIFHYPPHVAPAQGRGKKSEEEDDFEEDDDILLERSAQPTGIEPAGPRASSTAQLSRWDQDEHLTTDSGSQIVPWEHVAGFPTKDLGHILTPSRAYHKKLFQLSLDPYYCVSYPIYVPENGVWMKKSKKKRRSRSSRRDDDESALPVNMDDPSSQPPAAAASEAEHPDGQDGNSTQPATNVEEAGDKKSSMTMFNLVFFLDPKKHEVNDLVDVMFTHIIRKVNKALKYCQQKSDFVWKESKRILLLKEKGREEKTRMSVLWDEILSASSLAASMLDIYEAVSQNRIAALQLDTAEGTVTHSVQIPIPFYVSDLPQDNDTAARGLWITTANTFIDEDAFGGSAYLDKNFALLLMDDERKIIGELQSDPDETTFSMIEFVRHCKATHSLYQVAQQCSNILTPAQVRKYAQHFIFWRRAIAIPPLHARDIYILSPNCDLSRLPQAAAQWTRQFPLAPPLPNFLSDLSVAPRPYKSHCPAKPHRPLYMAMLAWLMRGGWVTQLCTFAYIVVWPEIIYEVEYAIESEEIAKEKRAQGQGTMPASVESASTTVSAGDTSVAAGGLGAPSTTPADPPHSRASSRGSSLDASIDIESSIATLRAIPHLFPASLGTHDDGTTALSNEERYTEAHQRRPSTADSGEVRSGPGQSSPSPNREPVHITSQLIPQGGSQRTQPTATEQAAEAARLQRLADRAARKLADRATVHARKPVPRPTAHPSTNYAPHLAGMAPHIVLDAKKATGKESLYLDAIQRRLRLGKSVGTAQAEKLPGGGTSAGDGGGKGLSRTERKDMERRDEQRQKTAEGRQETKGGEDGGGGARGGNRKDEHRMNNDPKNYEGREGIDSEDATRNRKGGTVNGEDATDTNSHQNDRNHSDSRDGEEWDRKVAAAWPLFWKYFNGRSALERIALQEDMKRKDVWNLLLTMSEYLLCVRHW</sequence>
<feature type="compositionally biased region" description="Basic and acidic residues" evidence="6">
    <location>
        <begin position="806"/>
        <end position="834"/>
    </location>
</feature>
<evidence type="ECO:0000256" key="5">
    <source>
        <dbReference type="RuleBase" id="RU368069"/>
    </source>
</evidence>
<protein>
    <recommendedName>
        <fullName evidence="2 5">Nitrogen permease regulator 3</fullName>
    </recommendedName>
    <alternativeName>
        <fullName evidence="4 5">Required for meiotic nuclear division protein 11</fullName>
    </alternativeName>
</protein>
<evidence type="ECO:0000256" key="4">
    <source>
        <dbReference type="ARBA" id="ARBA00030028"/>
    </source>
</evidence>
<evidence type="ECO:0000259" key="7">
    <source>
        <dbReference type="Pfam" id="PF24064"/>
    </source>
</evidence>
<accession>A0ABR3XEE9</accession>
<comment type="subcellular location">
    <subcellularLocation>
        <location evidence="5">Vacuole membrane</location>
        <topology evidence="5">Peripheral membrane protein</topology>
    </subcellularLocation>
</comment>
<feature type="region of interest" description="Disordered" evidence="6">
    <location>
        <begin position="646"/>
        <end position="681"/>
    </location>
</feature>
<comment type="similarity">
    <text evidence="1 5">Belongs to the NPR3 family.</text>
</comment>
<feature type="region of interest" description="Disordered" evidence="6">
    <location>
        <begin position="557"/>
        <end position="608"/>
    </location>
</feature>
<evidence type="ECO:0000256" key="2">
    <source>
        <dbReference type="ARBA" id="ARBA00017880"/>
    </source>
</evidence>
<proteinExistence type="inferred from homology"/>
<evidence type="ECO:0000256" key="3">
    <source>
        <dbReference type="ARBA" id="ARBA00025376"/>
    </source>
</evidence>
<feature type="compositionally biased region" description="Low complexity" evidence="6">
    <location>
        <begin position="565"/>
        <end position="576"/>
    </location>
</feature>
<gene>
    <name evidence="8" type="ORF">VTK73DRAFT_615</name>
</gene>
<keyword evidence="9" id="KW-1185">Reference proteome</keyword>